<feature type="transmembrane region" description="Helical" evidence="11">
    <location>
        <begin position="554"/>
        <end position="576"/>
    </location>
</feature>
<dbReference type="OrthoDB" id="425344at2759"/>
<dbReference type="Pfam" id="PF00003">
    <property type="entry name" value="7tm_3"/>
    <property type="match status" value="1"/>
</dbReference>
<evidence type="ECO:0000256" key="7">
    <source>
        <dbReference type="ARBA" id="ARBA00023170"/>
    </source>
</evidence>
<feature type="transmembrane region" description="Helical" evidence="11">
    <location>
        <begin position="616"/>
        <end position="640"/>
    </location>
</feature>
<evidence type="ECO:0000256" key="3">
    <source>
        <dbReference type="ARBA" id="ARBA00022692"/>
    </source>
</evidence>
<feature type="transmembrane region" description="Helical" evidence="11">
    <location>
        <begin position="661"/>
        <end position="689"/>
    </location>
</feature>
<dbReference type="InterPro" id="IPR001828">
    <property type="entry name" value="ANF_lig-bd_rcpt"/>
</dbReference>
<accession>A0A9N8H9R3</accession>
<keyword evidence="3 11" id="KW-0812">Transmembrane</keyword>
<evidence type="ECO:0000256" key="2">
    <source>
        <dbReference type="ARBA" id="ARBA00022475"/>
    </source>
</evidence>
<evidence type="ECO:0000256" key="4">
    <source>
        <dbReference type="ARBA" id="ARBA00022989"/>
    </source>
</evidence>
<dbReference type="GO" id="GO:0038039">
    <property type="term" value="C:G protein-coupled receptor heterodimeric complex"/>
    <property type="evidence" value="ECO:0007669"/>
    <property type="project" value="TreeGrafter"/>
</dbReference>
<dbReference type="PANTHER" id="PTHR10519:SF20">
    <property type="entry name" value="G-PROTEIN COUPLED RECEPTOR 156-RELATED"/>
    <property type="match status" value="1"/>
</dbReference>
<keyword evidence="7 13" id="KW-0675">Receptor</keyword>
<keyword evidence="2" id="KW-1003">Cell membrane</keyword>
<feature type="transmembrane region" description="Helical" evidence="11">
    <location>
        <begin position="755"/>
        <end position="776"/>
    </location>
</feature>
<evidence type="ECO:0000313" key="13">
    <source>
        <dbReference type="EMBL" id="CAB9505002.1"/>
    </source>
</evidence>
<dbReference type="SUPFAM" id="SSF53822">
    <property type="entry name" value="Periplasmic binding protein-like I"/>
    <property type="match status" value="1"/>
</dbReference>
<feature type="region of interest" description="Disordered" evidence="10">
    <location>
        <begin position="863"/>
        <end position="884"/>
    </location>
</feature>
<dbReference type="CDD" id="cd15047">
    <property type="entry name" value="7tmC_GABA-B-like"/>
    <property type="match status" value="1"/>
</dbReference>
<dbReference type="InterPro" id="IPR017979">
    <property type="entry name" value="GPCR_3_CS"/>
</dbReference>
<gene>
    <name evidence="13" type="ORF">SEMRO_216_G089280.1</name>
</gene>
<keyword evidence="5" id="KW-0297">G-protein coupled receptor</keyword>
<organism evidence="13 14">
    <name type="scientific">Seminavis robusta</name>
    <dbReference type="NCBI Taxonomy" id="568900"/>
    <lineage>
        <taxon>Eukaryota</taxon>
        <taxon>Sar</taxon>
        <taxon>Stramenopiles</taxon>
        <taxon>Ochrophyta</taxon>
        <taxon>Bacillariophyta</taxon>
        <taxon>Bacillariophyceae</taxon>
        <taxon>Bacillariophycidae</taxon>
        <taxon>Naviculales</taxon>
        <taxon>Naviculaceae</taxon>
        <taxon>Seminavis</taxon>
    </lineage>
</organism>
<feature type="transmembrane region" description="Helical" evidence="11">
    <location>
        <begin position="588"/>
        <end position="610"/>
    </location>
</feature>
<dbReference type="PRINTS" id="PR00248">
    <property type="entry name" value="GPCRMGR"/>
</dbReference>
<dbReference type="Gene3D" id="3.40.50.2300">
    <property type="match status" value="2"/>
</dbReference>
<dbReference type="PROSITE" id="PS00981">
    <property type="entry name" value="G_PROTEIN_RECEP_F3_3"/>
    <property type="match status" value="1"/>
</dbReference>
<dbReference type="Pfam" id="PF01094">
    <property type="entry name" value="ANF_receptor"/>
    <property type="match status" value="1"/>
</dbReference>
<evidence type="ECO:0000256" key="6">
    <source>
        <dbReference type="ARBA" id="ARBA00023136"/>
    </source>
</evidence>
<reference evidence="13" key="1">
    <citation type="submission" date="2020-06" db="EMBL/GenBank/DDBJ databases">
        <authorList>
            <consortium name="Plant Systems Biology data submission"/>
        </authorList>
    </citation>
    <scope>NUCLEOTIDE SEQUENCE</scope>
    <source>
        <strain evidence="13">D6</strain>
    </source>
</reference>
<evidence type="ECO:0000259" key="12">
    <source>
        <dbReference type="PROSITE" id="PS50259"/>
    </source>
</evidence>
<dbReference type="PROSITE" id="PS50259">
    <property type="entry name" value="G_PROTEIN_RECEP_F3_4"/>
    <property type="match status" value="1"/>
</dbReference>
<keyword evidence="4 11" id="KW-1133">Transmembrane helix</keyword>
<feature type="domain" description="G-protein coupled receptors family 3 profile" evidence="12">
    <location>
        <begin position="619"/>
        <end position="775"/>
    </location>
</feature>
<keyword evidence="8" id="KW-0325">Glycoprotein</keyword>
<comment type="caution">
    <text evidence="13">The sequence shown here is derived from an EMBL/GenBank/DDBJ whole genome shotgun (WGS) entry which is preliminary data.</text>
</comment>
<keyword evidence="14" id="KW-1185">Reference proteome</keyword>
<evidence type="ECO:0000256" key="10">
    <source>
        <dbReference type="SAM" id="MobiDB-lite"/>
    </source>
</evidence>
<dbReference type="InterPro" id="IPR000337">
    <property type="entry name" value="GPCR_3"/>
</dbReference>
<sequence>MRATNFEIIPFEDDEWEQDTSGNDSQHDFQESLSSSGYPPFTYWDVLRQESSDVPFETRPGSSVVKIPTSSVKPRIPNARSHLRLAHLASILAISHPWFGIDRVFHNAQAAGVLALKHLNERSPSVMPDLPERMDACPDLFFTMDMYDTQFSPIHAARQFANDIVGPTHSLATPHPTAIAGATLSEVSKTLAILGGVNEIPQISHISAAESLDNTETYPYFCRSSASNSGMAQGLAVFMHSLSETSRHVAILYARDELGRSHHNNFSDMARRLGISVFSAPYELHDPKSLDDAINKVINSGYKYVSLAPAQSTFNVVAQRAFELGLGGQDYVFFLSESCVDVISAGYTLNATTEYGAASILNGTGIVLLHAPGKEEYVESMQKEFLDDPATMAYYTRKHPAKDLFTAVGFDFDPALDAQVSNFAGALQNSQYDAVIAAGLAACQSETDFFTGPEVYENIKNLDFSGSSQIPTHFMNDTCSRDMQYFGYVVLNLLAKEPKDGLIRFETRGAAMVDANENVITLQNYTFRDGTSIAPPSIPDQEIDMNKIPLHFQLLAWTVAFIVMLLATALGVWTIVKRNTASVRVRQPMFLSMCCVGTCLLASSIIPMGLQEPTENLGAACMSSLWLSSVGFVVGFSALFSKTWRVNRLFNNAQRFRRHTIDVLVPFLVLSSINVIILVAMTIVAPLQWTRQFTDSLDPYGRPLESYGSCTASNDNTKWFLLPLLAINFFAVLLSNIQIFLSRNLPRNLNESKEVAFSMLMLLEACLVGIPVLIVVNESPTARFLLPTKVRQQRSVSVVVSTNSLNLRSSFNSVRRSNTLNLRFSISSLRWTSFRASRSSMGASATSNGGIDRVRKQLILEHAEDQTGGPTELHPDDDGSEFAV</sequence>
<proteinExistence type="predicted"/>
<dbReference type="AlphaFoldDB" id="A0A9N8H9R3"/>
<feature type="transmembrane region" description="Helical" evidence="11">
    <location>
        <begin position="719"/>
        <end position="743"/>
    </location>
</feature>
<dbReference type="EMBL" id="CAICTM010000215">
    <property type="protein sequence ID" value="CAB9505002.1"/>
    <property type="molecule type" value="Genomic_DNA"/>
</dbReference>
<dbReference type="InterPro" id="IPR028082">
    <property type="entry name" value="Peripla_BP_I"/>
</dbReference>
<keyword evidence="9" id="KW-0807">Transducer</keyword>
<name>A0A9N8H9R3_9STRA</name>
<dbReference type="InterPro" id="IPR002455">
    <property type="entry name" value="GPCR3_GABA-B"/>
</dbReference>
<evidence type="ECO:0000256" key="1">
    <source>
        <dbReference type="ARBA" id="ARBA00004651"/>
    </source>
</evidence>
<evidence type="ECO:0000313" key="14">
    <source>
        <dbReference type="Proteomes" id="UP001153069"/>
    </source>
</evidence>
<evidence type="ECO:0000256" key="11">
    <source>
        <dbReference type="SAM" id="Phobius"/>
    </source>
</evidence>
<evidence type="ECO:0000256" key="9">
    <source>
        <dbReference type="ARBA" id="ARBA00023224"/>
    </source>
</evidence>
<keyword evidence="6 11" id="KW-0472">Membrane</keyword>
<comment type="subcellular location">
    <subcellularLocation>
        <location evidence="1">Cell membrane</location>
        <topology evidence="1">Multi-pass membrane protein</topology>
    </subcellularLocation>
</comment>
<feature type="region of interest" description="Disordered" evidence="10">
    <location>
        <begin position="10"/>
        <end position="37"/>
    </location>
</feature>
<evidence type="ECO:0000256" key="5">
    <source>
        <dbReference type="ARBA" id="ARBA00023040"/>
    </source>
</evidence>
<evidence type="ECO:0000256" key="8">
    <source>
        <dbReference type="ARBA" id="ARBA00023180"/>
    </source>
</evidence>
<dbReference type="GO" id="GO:0004965">
    <property type="term" value="F:G protein-coupled GABA receptor activity"/>
    <property type="evidence" value="ECO:0007669"/>
    <property type="project" value="InterPro"/>
</dbReference>
<dbReference type="PANTHER" id="PTHR10519">
    <property type="entry name" value="GABA-B RECEPTOR"/>
    <property type="match status" value="1"/>
</dbReference>
<protein>
    <submittedName>
        <fullName evidence="13">Gamma-aminobutyric acid (GABA) B receptor</fullName>
    </submittedName>
</protein>
<dbReference type="InterPro" id="IPR017978">
    <property type="entry name" value="GPCR_3_C"/>
</dbReference>
<dbReference type="Proteomes" id="UP001153069">
    <property type="component" value="Unassembled WGS sequence"/>
</dbReference>